<reference evidence="3 4" key="1">
    <citation type="submission" date="2016-10" db="EMBL/GenBank/DDBJ databases">
        <authorList>
            <person name="de Groot N.N."/>
        </authorList>
    </citation>
    <scope>NUCLEOTIDE SEQUENCE [LARGE SCALE GENOMIC DNA]</scope>
    <source>
        <strain evidence="3 4">DSM 19547</strain>
    </source>
</reference>
<dbReference type="CDD" id="cd00093">
    <property type="entry name" value="HTH_XRE"/>
    <property type="match status" value="1"/>
</dbReference>
<dbReference type="InterPro" id="IPR001387">
    <property type="entry name" value="Cro/C1-type_HTH"/>
</dbReference>
<feature type="region of interest" description="Disordered" evidence="1">
    <location>
        <begin position="292"/>
        <end position="322"/>
    </location>
</feature>
<sequence>MANPAAQPTLPPVFPIKHSRQGAQSPVSVADKLALFRYGYQHRLTQAELAKLAGVSGTTVANWRKQIEREKGRTANKLDQRRLAVVGPKQPSLIEGLDELEADEDPVLAKSREMRAAESRPMKVATDRGLPRDKPPAQWSREEKQALMTRMAEEHLTDEDLARIAGTDISVISGWRRDLGYDRRRNAPSELSRGERIALLERQKEEGLTNARAAEIARVTPDTITQWRKELGFAGKQGGADRRRWTLNDKRAMLARVDAGDLTVKELAEEQGTTAGAVYQWRVAVKAADRAADKASRQTGALTRTETPAPHPVPDQAAPTETAPALRTMKMTRPDGMVIEVQVTAAEMAALLSA</sequence>
<protein>
    <submittedName>
        <fullName evidence="3">Transposase</fullName>
    </submittedName>
</protein>
<evidence type="ECO:0000313" key="3">
    <source>
        <dbReference type="EMBL" id="SFP86756.1"/>
    </source>
</evidence>
<dbReference type="GO" id="GO:0043565">
    <property type="term" value="F:sequence-specific DNA binding"/>
    <property type="evidence" value="ECO:0007669"/>
    <property type="project" value="InterPro"/>
</dbReference>
<dbReference type="GO" id="GO:0004803">
    <property type="term" value="F:transposase activity"/>
    <property type="evidence" value="ECO:0007669"/>
    <property type="project" value="InterPro"/>
</dbReference>
<gene>
    <name evidence="3" type="ORF">SAMN04488047_11537</name>
</gene>
<dbReference type="EMBL" id="FOXA01000015">
    <property type="protein sequence ID" value="SFP86756.1"/>
    <property type="molecule type" value="Genomic_DNA"/>
</dbReference>
<evidence type="ECO:0000256" key="1">
    <source>
        <dbReference type="SAM" id="MobiDB-lite"/>
    </source>
</evidence>
<feature type="region of interest" description="Disordered" evidence="1">
    <location>
        <begin position="1"/>
        <end position="22"/>
    </location>
</feature>
<proteinExistence type="predicted"/>
<feature type="compositionally biased region" description="Polar residues" evidence="1">
    <location>
        <begin position="297"/>
        <end position="306"/>
    </location>
</feature>
<dbReference type="PROSITE" id="PS50943">
    <property type="entry name" value="HTH_CROC1"/>
    <property type="match status" value="1"/>
</dbReference>
<evidence type="ECO:0000313" key="4">
    <source>
        <dbReference type="Proteomes" id="UP000199356"/>
    </source>
</evidence>
<dbReference type="InterPro" id="IPR002514">
    <property type="entry name" value="Transposase_8"/>
</dbReference>
<dbReference type="GO" id="GO:0006313">
    <property type="term" value="P:DNA transposition"/>
    <property type="evidence" value="ECO:0007669"/>
    <property type="project" value="InterPro"/>
</dbReference>
<dbReference type="Proteomes" id="UP000199356">
    <property type="component" value="Unassembled WGS sequence"/>
</dbReference>
<dbReference type="RefSeq" id="WP_093424210.1">
    <property type="nucleotide sequence ID" value="NZ_FOXA01000015.1"/>
</dbReference>
<dbReference type="InterPro" id="IPR010921">
    <property type="entry name" value="Trp_repressor/repl_initiator"/>
</dbReference>
<dbReference type="AlphaFoldDB" id="A0A1I5TWR3"/>
<name>A0A1I5TWR3_9RHOB</name>
<organism evidence="3 4">
    <name type="scientific">Tranquillimonas alkanivorans</name>
    <dbReference type="NCBI Taxonomy" id="441119"/>
    <lineage>
        <taxon>Bacteria</taxon>
        <taxon>Pseudomonadati</taxon>
        <taxon>Pseudomonadota</taxon>
        <taxon>Alphaproteobacteria</taxon>
        <taxon>Rhodobacterales</taxon>
        <taxon>Roseobacteraceae</taxon>
        <taxon>Tranquillimonas</taxon>
    </lineage>
</organism>
<feature type="domain" description="HTH cro/C1-type" evidence="2">
    <location>
        <begin position="41"/>
        <end position="63"/>
    </location>
</feature>
<keyword evidence="4" id="KW-1185">Reference proteome</keyword>
<feature type="region of interest" description="Disordered" evidence="1">
    <location>
        <begin position="114"/>
        <end position="138"/>
    </location>
</feature>
<dbReference type="Pfam" id="PF01527">
    <property type="entry name" value="HTH_Tnp_1"/>
    <property type="match status" value="1"/>
</dbReference>
<dbReference type="STRING" id="441119.SAMN04488047_11537"/>
<evidence type="ECO:0000259" key="2">
    <source>
        <dbReference type="PROSITE" id="PS50943"/>
    </source>
</evidence>
<accession>A0A1I5TWR3</accession>
<dbReference type="SUPFAM" id="SSF48295">
    <property type="entry name" value="TrpR-like"/>
    <property type="match status" value="2"/>
</dbReference>